<dbReference type="PANTHER" id="PTHR48081">
    <property type="entry name" value="AB HYDROLASE SUPERFAMILY PROTEIN C4A8.06C"/>
    <property type="match status" value="1"/>
</dbReference>
<name>A0A556RBC3_9BIFI</name>
<evidence type="ECO:0000313" key="3">
    <source>
        <dbReference type="EMBL" id="TSJ86176.1"/>
    </source>
</evidence>
<dbReference type="EMBL" id="VMHJ01000001">
    <property type="protein sequence ID" value="TSJ86176.1"/>
    <property type="molecule type" value="Genomic_DNA"/>
</dbReference>
<comment type="caution">
    <text evidence="3">The sequence shown here is derived from an EMBL/GenBank/DDBJ whole genome shotgun (WGS) entry which is preliminary data.</text>
</comment>
<keyword evidence="1 3" id="KW-0378">Hydrolase</keyword>
<dbReference type="InterPro" id="IPR050300">
    <property type="entry name" value="GDXG_lipolytic_enzyme"/>
</dbReference>
<dbReference type="SUPFAM" id="SSF53474">
    <property type="entry name" value="alpha/beta-Hydrolases"/>
    <property type="match status" value="1"/>
</dbReference>
<feature type="domain" description="Alpha/beta hydrolase fold-3" evidence="2">
    <location>
        <begin position="102"/>
        <end position="306"/>
    </location>
</feature>
<evidence type="ECO:0000259" key="2">
    <source>
        <dbReference type="Pfam" id="PF07859"/>
    </source>
</evidence>
<accession>A0A556RBC3</accession>
<dbReference type="Pfam" id="PF07859">
    <property type="entry name" value="Abhydrolase_3"/>
    <property type="match status" value="1"/>
</dbReference>
<proteinExistence type="predicted"/>
<evidence type="ECO:0000256" key="1">
    <source>
        <dbReference type="ARBA" id="ARBA00022801"/>
    </source>
</evidence>
<organism evidence="3 4">
    <name type="scientific">Bifidobacterium asteroides</name>
    <dbReference type="NCBI Taxonomy" id="1684"/>
    <lineage>
        <taxon>Bacteria</taxon>
        <taxon>Bacillati</taxon>
        <taxon>Actinomycetota</taxon>
        <taxon>Actinomycetes</taxon>
        <taxon>Bifidobacteriales</taxon>
        <taxon>Bifidobacteriaceae</taxon>
        <taxon>Bifidobacterium</taxon>
    </lineage>
</organism>
<dbReference type="Proteomes" id="UP000317536">
    <property type="component" value="Unassembled WGS sequence"/>
</dbReference>
<gene>
    <name evidence="3" type="ORF">FPK29_00205</name>
</gene>
<sequence length="345" mass="38107">MMSKDAKMTVTDKERELLEGWTEVDGDLDGCSPDVAQVVLGSRLASGRVDAPRSRHWQVPEGVDCLNDIAYVDDGLRAHKLDLYLPHDALLRYGKVTPVYIDIHGGGFMYGYKELNRNFCTHLAQRGFAVFSVNYRLIPSTDFMGQLGDVLTALTWIKNHLDEYPVSPDRIFLTGDSAGGTLALYTLAVESDDQFAQMLGLKPAGLRPRGAAFVSGLFDLAPYVSVDTEDGQPTSSPTDDLAMVAPSFFRSFVHAGGDQAADLTTMVDMVHLPPVFLNTSADDFLQGDALKLAQILCRKGRDFELHDPRPNRLQTLGHVYPVAMTWLEESGQALDQIRDFSYDLI</sequence>
<dbReference type="Gene3D" id="3.40.50.1820">
    <property type="entry name" value="alpha/beta hydrolase"/>
    <property type="match status" value="1"/>
</dbReference>
<dbReference type="InterPro" id="IPR013094">
    <property type="entry name" value="AB_hydrolase_3"/>
</dbReference>
<dbReference type="GO" id="GO:0016787">
    <property type="term" value="F:hydrolase activity"/>
    <property type="evidence" value="ECO:0007669"/>
    <property type="project" value="UniProtKB-KW"/>
</dbReference>
<protein>
    <submittedName>
        <fullName evidence="3">Alpha/beta hydrolase</fullName>
    </submittedName>
</protein>
<dbReference type="InterPro" id="IPR029058">
    <property type="entry name" value="AB_hydrolase_fold"/>
</dbReference>
<dbReference type="AlphaFoldDB" id="A0A556RBC3"/>
<reference evidence="3 4" key="1">
    <citation type="submission" date="2019-07" db="EMBL/GenBank/DDBJ databases">
        <title>Bifidobacterium asteroides genomes.</title>
        <authorList>
            <person name="Zheng H."/>
        </authorList>
    </citation>
    <scope>NUCLEOTIDE SEQUENCE [LARGE SCALE GENOMIC DNA]</scope>
    <source>
        <strain evidence="3 4">W8111</strain>
    </source>
</reference>
<evidence type="ECO:0000313" key="4">
    <source>
        <dbReference type="Proteomes" id="UP000317536"/>
    </source>
</evidence>